<dbReference type="RefSeq" id="WP_144993359.1">
    <property type="nucleotide sequence ID" value="NZ_CP036281.1"/>
</dbReference>
<dbReference type="InterPro" id="IPR027051">
    <property type="entry name" value="XdhC_Rossmann_dom"/>
</dbReference>
<dbReference type="Proteomes" id="UP000317178">
    <property type="component" value="Chromosome"/>
</dbReference>
<reference evidence="3 4" key="1">
    <citation type="submission" date="2019-02" db="EMBL/GenBank/DDBJ databases">
        <title>Deep-cultivation of Planctomycetes and their phenomic and genomic characterization uncovers novel biology.</title>
        <authorList>
            <person name="Wiegand S."/>
            <person name="Jogler M."/>
            <person name="Boedeker C."/>
            <person name="Pinto D."/>
            <person name="Vollmers J."/>
            <person name="Rivas-Marin E."/>
            <person name="Kohn T."/>
            <person name="Peeters S.H."/>
            <person name="Heuer A."/>
            <person name="Rast P."/>
            <person name="Oberbeckmann S."/>
            <person name="Bunk B."/>
            <person name="Jeske O."/>
            <person name="Meyerdierks A."/>
            <person name="Storesund J.E."/>
            <person name="Kallscheuer N."/>
            <person name="Luecker S."/>
            <person name="Lage O.M."/>
            <person name="Pohl T."/>
            <person name="Merkel B.J."/>
            <person name="Hornburger P."/>
            <person name="Mueller R.-W."/>
            <person name="Bruemmer F."/>
            <person name="Labrenz M."/>
            <person name="Spormann A.M."/>
            <person name="Op den Camp H."/>
            <person name="Overmann J."/>
            <person name="Amann R."/>
            <person name="Jetten M.S.M."/>
            <person name="Mascher T."/>
            <person name="Medema M.H."/>
            <person name="Devos D.P."/>
            <person name="Kaster A.-K."/>
            <person name="Ovreas L."/>
            <person name="Rohde M."/>
            <person name="Galperin M.Y."/>
            <person name="Jogler C."/>
        </authorList>
    </citation>
    <scope>NUCLEOTIDE SEQUENCE [LARGE SCALE GENOMIC DNA]</scope>
    <source>
        <strain evidence="3 4">Pla110</strain>
    </source>
</reference>
<accession>A0A518CII8</accession>
<dbReference type="OrthoDB" id="9773039at2"/>
<dbReference type="Pfam" id="PF02625">
    <property type="entry name" value="XdhC_CoxI"/>
    <property type="match status" value="1"/>
</dbReference>
<dbReference type="AlphaFoldDB" id="A0A518CII8"/>
<proteinExistence type="predicted"/>
<sequence length="368" mass="40671">MSAECLNALIEAHARQTPVVWTSLVETRGSSPQKAGASMLVFGEGSQVGTLGGGCVEAEVKRKALQNLQTGQREIVTFQLDNNYGWDDGLICGGRMTMLIDPVLPDEPTEQFAYFETLQQTERQGDFFTETILLEDQLEDSGRAGDRTLLDESGATLASRGSGQLTPMIAENLKPSVDRPRPYVTQKIAYLPHLNRCRLLIVGAGHIGQKVAELANDVDFDVWVLDDREQYCNLDRFPTAKRLIVDTFDVALKRLEIDEHTFVIIVTRGHNHDEEALFHLTKSRARYLGMIGSRRKIKLIMEDLLSEGVSPEVLSSVYAPLGFDIGSQTVSEIAISILAELIAVRNLGGLPESIRLPSFVDKLKTETA</sequence>
<dbReference type="KEGG" id="plon:Pla110_07520"/>
<organism evidence="3 4">
    <name type="scientific">Polystyrenella longa</name>
    <dbReference type="NCBI Taxonomy" id="2528007"/>
    <lineage>
        <taxon>Bacteria</taxon>
        <taxon>Pseudomonadati</taxon>
        <taxon>Planctomycetota</taxon>
        <taxon>Planctomycetia</taxon>
        <taxon>Planctomycetales</taxon>
        <taxon>Planctomycetaceae</taxon>
        <taxon>Polystyrenella</taxon>
    </lineage>
</organism>
<keyword evidence="4" id="KW-1185">Reference proteome</keyword>
<feature type="domain" description="XdhC Rossmann" evidence="2">
    <location>
        <begin position="199"/>
        <end position="341"/>
    </location>
</feature>
<dbReference type="Pfam" id="PF13478">
    <property type="entry name" value="XdhC_C"/>
    <property type="match status" value="1"/>
</dbReference>
<dbReference type="InterPro" id="IPR003777">
    <property type="entry name" value="XdhC_CoxI"/>
</dbReference>
<feature type="domain" description="XdhC- CoxI" evidence="1">
    <location>
        <begin position="13"/>
        <end position="78"/>
    </location>
</feature>
<evidence type="ECO:0000259" key="2">
    <source>
        <dbReference type="Pfam" id="PF13478"/>
    </source>
</evidence>
<protein>
    <submittedName>
        <fullName evidence="3">Putative xanthine dehydrogenase subunit A</fullName>
        <ecNumber evidence="3">1.17.1.4</ecNumber>
    </submittedName>
</protein>
<dbReference type="EMBL" id="CP036281">
    <property type="protein sequence ID" value="QDU79048.1"/>
    <property type="molecule type" value="Genomic_DNA"/>
</dbReference>
<dbReference type="EC" id="1.17.1.4" evidence="3"/>
<keyword evidence="3" id="KW-0560">Oxidoreductase</keyword>
<dbReference type="Gene3D" id="3.40.50.720">
    <property type="entry name" value="NAD(P)-binding Rossmann-like Domain"/>
    <property type="match status" value="1"/>
</dbReference>
<name>A0A518CII8_9PLAN</name>
<evidence type="ECO:0000313" key="3">
    <source>
        <dbReference type="EMBL" id="QDU79048.1"/>
    </source>
</evidence>
<dbReference type="InterPro" id="IPR036291">
    <property type="entry name" value="NAD(P)-bd_dom_sf"/>
</dbReference>
<dbReference type="PANTHER" id="PTHR30388:SF6">
    <property type="entry name" value="XANTHINE DEHYDROGENASE SUBUNIT A-RELATED"/>
    <property type="match status" value="1"/>
</dbReference>
<dbReference type="InterPro" id="IPR052698">
    <property type="entry name" value="MoCofactor_Util/Proc"/>
</dbReference>
<dbReference type="GO" id="GO:0004854">
    <property type="term" value="F:xanthine dehydrogenase activity"/>
    <property type="evidence" value="ECO:0007669"/>
    <property type="project" value="UniProtKB-EC"/>
</dbReference>
<dbReference type="SUPFAM" id="SSF51735">
    <property type="entry name" value="NAD(P)-binding Rossmann-fold domains"/>
    <property type="match status" value="1"/>
</dbReference>
<evidence type="ECO:0000313" key="4">
    <source>
        <dbReference type="Proteomes" id="UP000317178"/>
    </source>
</evidence>
<evidence type="ECO:0000259" key="1">
    <source>
        <dbReference type="Pfam" id="PF02625"/>
    </source>
</evidence>
<gene>
    <name evidence="3" type="primary">pucA</name>
    <name evidence="3" type="ORF">Pla110_07520</name>
</gene>
<dbReference type="PANTHER" id="PTHR30388">
    <property type="entry name" value="ALDEHYDE OXIDOREDUCTASE MOLYBDENUM COFACTOR ASSEMBLY PROTEIN"/>
    <property type="match status" value="1"/>
</dbReference>